<evidence type="ECO:0000256" key="2">
    <source>
        <dbReference type="ARBA" id="ARBA00022448"/>
    </source>
</evidence>
<evidence type="ECO:0000256" key="3">
    <source>
        <dbReference type="ARBA" id="ARBA00022449"/>
    </source>
</evidence>
<dbReference type="Pfam" id="PF00571">
    <property type="entry name" value="CBS"/>
    <property type="match status" value="2"/>
</dbReference>
<keyword evidence="9" id="KW-0129">CBS domain</keyword>
<dbReference type="GO" id="GO:0005886">
    <property type="term" value="C:plasma membrane"/>
    <property type="evidence" value="ECO:0007669"/>
    <property type="project" value="UniProtKB-SubCell"/>
</dbReference>
<keyword evidence="8 11" id="KW-0472">Membrane</keyword>
<dbReference type="GO" id="GO:1902600">
    <property type="term" value="P:proton transmembrane transport"/>
    <property type="evidence" value="ECO:0007669"/>
    <property type="project" value="InterPro"/>
</dbReference>
<dbReference type="InterPro" id="IPR038770">
    <property type="entry name" value="Na+/solute_symporter_sf"/>
</dbReference>
<proteinExistence type="predicted"/>
<dbReference type="InterPro" id="IPR006153">
    <property type="entry name" value="Cation/H_exchanger_TM"/>
</dbReference>
<dbReference type="InterPro" id="IPR000644">
    <property type="entry name" value="CBS_dom"/>
</dbReference>
<accession>G2NZX2</accession>
<dbReference type="AlphaFoldDB" id="G2NZX2"/>
<feature type="transmembrane region" description="Helical" evidence="11">
    <location>
        <begin position="158"/>
        <end position="175"/>
    </location>
</feature>
<reference evidence="13" key="1">
    <citation type="submission" date="2011-08" db="EMBL/GenBank/DDBJ databases">
        <title>Complete sequence of chromosome of Streptomyces violaceusniger Tu 4113.</title>
        <authorList>
            <consortium name="US DOE Joint Genome Institute"/>
            <person name="Lucas S."/>
            <person name="Han J."/>
            <person name="Lapidus A."/>
            <person name="Cheng J.-F."/>
            <person name="Goodwin L."/>
            <person name="Pitluck S."/>
            <person name="Peters L."/>
            <person name="Ivanova N."/>
            <person name="Daligault H."/>
            <person name="Detter J.C."/>
            <person name="Han C."/>
            <person name="Tapia R."/>
            <person name="Land M."/>
            <person name="Hauser L."/>
            <person name="Kyrpides N."/>
            <person name="Ivanova N."/>
            <person name="Pagani I."/>
            <person name="Hagen A."/>
            <person name="Katz L."/>
            <person name="Fiedler H.-P."/>
            <person name="Keasling J."/>
            <person name="Fortman J."/>
            <person name="Woyke T."/>
        </authorList>
    </citation>
    <scope>NUCLEOTIDE SEQUENCE [LARGE SCALE GENOMIC DNA]</scope>
    <source>
        <strain evidence="13">Tu 4113</strain>
    </source>
</reference>
<dbReference type="SUPFAM" id="SSF54631">
    <property type="entry name" value="CBS-domain pair"/>
    <property type="match status" value="1"/>
</dbReference>
<dbReference type="eggNOG" id="COG0025">
    <property type="taxonomic scope" value="Bacteria"/>
</dbReference>
<dbReference type="SMART" id="SM00116">
    <property type="entry name" value="CBS"/>
    <property type="match status" value="2"/>
</dbReference>
<evidence type="ECO:0000313" key="14">
    <source>
        <dbReference type="Proteomes" id="UP000008703"/>
    </source>
</evidence>
<feature type="domain" description="CBS" evidence="12">
    <location>
        <begin position="519"/>
        <end position="580"/>
    </location>
</feature>
<dbReference type="HOGENOM" id="CLU_470033_0_0_11"/>
<name>G2NZX2_STRV4</name>
<dbReference type="EMBL" id="CP002994">
    <property type="protein sequence ID" value="AEM80208.1"/>
    <property type="molecule type" value="Genomic_DNA"/>
</dbReference>
<gene>
    <name evidence="13" type="ORF">Strvi_0423</name>
</gene>
<keyword evidence="5 11" id="KW-0812">Transmembrane</keyword>
<dbReference type="PROSITE" id="PS51371">
    <property type="entry name" value="CBS"/>
    <property type="match status" value="1"/>
</dbReference>
<protein>
    <submittedName>
        <fullName evidence="13">Sodium/hydrogen exchanger</fullName>
    </submittedName>
</protein>
<feature type="transmembrane region" description="Helical" evidence="11">
    <location>
        <begin position="331"/>
        <end position="353"/>
    </location>
</feature>
<evidence type="ECO:0000256" key="7">
    <source>
        <dbReference type="ARBA" id="ARBA00023065"/>
    </source>
</evidence>
<dbReference type="KEGG" id="svl:Strvi_0423"/>
<keyword evidence="2" id="KW-0813">Transport</keyword>
<dbReference type="PANTHER" id="PTHR32507:SF8">
    <property type="entry name" value="CNH1P"/>
    <property type="match status" value="1"/>
</dbReference>
<organism evidence="13 14">
    <name type="scientific">Streptomyces violaceusniger (strain Tu 4113)</name>
    <dbReference type="NCBI Taxonomy" id="653045"/>
    <lineage>
        <taxon>Bacteria</taxon>
        <taxon>Bacillati</taxon>
        <taxon>Actinomycetota</taxon>
        <taxon>Actinomycetes</taxon>
        <taxon>Kitasatosporales</taxon>
        <taxon>Streptomycetaceae</taxon>
        <taxon>Streptomyces</taxon>
        <taxon>Streptomyces violaceusniger group</taxon>
    </lineage>
</organism>
<dbReference type="Gene3D" id="1.20.1530.20">
    <property type="match status" value="1"/>
</dbReference>
<evidence type="ECO:0000256" key="1">
    <source>
        <dbReference type="ARBA" id="ARBA00004651"/>
    </source>
</evidence>
<evidence type="ECO:0000256" key="9">
    <source>
        <dbReference type="PROSITE-ProRule" id="PRU00703"/>
    </source>
</evidence>
<evidence type="ECO:0000256" key="10">
    <source>
        <dbReference type="SAM" id="MobiDB-lite"/>
    </source>
</evidence>
<evidence type="ECO:0000256" key="11">
    <source>
        <dbReference type="SAM" id="Phobius"/>
    </source>
</evidence>
<evidence type="ECO:0000256" key="6">
    <source>
        <dbReference type="ARBA" id="ARBA00022989"/>
    </source>
</evidence>
<dbReference type="Pfam" id="PF00999">
    <property type="entry name" value="Na_H_Exchanger"/>
    <property type="match status" value="1"/>
</dbReference>
<keyword evidence="4" id="KW-1003">Cell membrane</keyword>
<feature type="transmembrane region" description="Helical" evidence="11">
    <location>
        <begin position="45"/>
        <end position="69"/>
    </location>
</feature>
<evidence type="ECO:0000313" key="13">
    <source>
        <dbReference type="EMBL" id="AEM80208.1"/>
    </source>
</evidence>
<dbReference type="PANTHER" id="PTHR32507">
    <property type="entry name" value="NA(+)/H(+) ANTIPORTER 1"/>
    <property type="match status" value="1"/>
</dbReference>
<dbReference type="CDD" id="cd17788">
    <property type="entry name" value="CBS_pair_bac"/>
    <property type="match status" value="1"/>
</dbReference>
<dbReference type="InterPro" id="IPR046342">
    <property type="entry name" value="CBS_dom_sf"/>
</dbReference>
<evidence type="ECO:0000259" key="12">
    <source>
        <dbReference type="PROSITE" id="PS51371"/>
    </source>
</evidence>
<evidence type="ECO:0000256" key="4">
    <source>
        <dbReference type="ARBA" id="ARBA00022475"/>
    </source>
</evidence>
<feature type="transmembrane region" description="Helical" evidence="11">
    <location>
        <begin position="116"/>
        <end position="137"/>
    </location>
</feature>
<evidence type="ECO:0000256" key="5">
    <source>
        <dbReference type="ARBA" id="ARBA00022692"/>
    </source>
</evidence>
<dbReference type="Gene3D" id="3.10.580.10">
    <property type="entry name" value="CBS-domain"/>
    <property type="match status" value="1"/>
</dbReference>
<keyword evidence="6 11" id="KW-1133">Transmembrane helix</keyword>
<dbReference type="eggNOG" id="COG0517">
    <property type="taxonomic scope" value="Bacteria"/>
</dbReference>
<keyword evidence="14" id="KW-1185">Reference proteome</keyword>
<feature type="transmembrane region" description="Helical" evidence="11">
    <location>
        <begin position="90"/>
        <end position="110"/>
    </location>
</feature>
<keyword evidence="7" id="KW-0406">Ion transport</keyword>
<sequence length="580" mass="60573">MVLIAVFGVALLIAVLVSGLAARSILSTSLLFLVAGALVGDGAFGLIHITADSPIVAVTADLALFAVLFTDGMHVSFPALRGAWRNPARALALGMPLAFVGMALITHFLVGLDWTTSFLVGAVLAPTDPVFASAIVGRKEVPARLRQLLNVESGINDGLALPVVLVLIAAAGPASGEAETSLSKIALELLGGLALGIVLPLVVNALVRLPVLGAEPKLQPLLPLATGVILYAGCHLTHANPYLAAFSAGAVLASVSPESGRAFEPLGEAVAELSKFVALLVFGALLTPRLFGDLTVGGYVTVVLAIVLVRPASLLISLIGTRFARREKLAAAWFGPKGFASVVYGLLVLQSGIPQGEEAYTLIAVCIAFSIAAHSSTDVPVARLFEVEDLVGIPDDADEDGHDGAGRSRPPGQPGRRPEWRSTTMRARDLAMAYESVRVDDDALEAARLMAEHQLPGLLVLDRDGEPKAILPASQVIKALVPAYVIEDPALAAVIDEKHADRLCEALRGRRVGDLLSDKATRPPIADPDDTALEVAALMAQARSPLVAVARRDKAGLHLLGVITASQLLQRLLGHAEPHE</sequence>
<feature type="transmembrane region" description="Helical" evidence="11">
    <location>
        <begin position="297"/>
        <end position="319"/>
    </location>
</feature>
<dbReference type="GO" id="GO:0015297">
    <property type="term" value="F:antiporter activity"/>
    <property type="evidence" value="ECO:0007669"/>
    <property type="project" value="UniProtKB-KW"/>
</dbReference>
<dbReference type="Proteomes" id="UP000008703">
    <property type="component" value="Chromosome"/>
</dbReference>
<keyword evidence="3" id="KW-0050">Antiport</keyword>
<evidence type="ECO:0000256" key="8">
    <source>
        <dbReference type="ARBA" id="ARBA00023136"/>
    </source>
</evidence>
<feature type="transmembrane region" description="Helical" evidence="11">
    <location>
        <begin position="187"/>
        <end position="207"/>
    </location>
</feature>
<comment type="subcellular location">
    <subcellularLocation>
        <location evidence="1">Cell membrane</location>
        <topology evidence="1">Multi-pass membrane protein</topology>
    </subcellularLocation>
</comment>
<feature type="region of interest" description="Disordered" evidence="10">
    <location>
        <begin position="395"/>
        <end position="422"/>
    </location>
</feature>